<evidence type="ECO:0000313" key="4">
    <source>
        <dbReference type="Proteomes" id="UP001589890"/>
    </source>
</evidence>
<dbReference type="Pfam" id="PF02698">
    <property type="entry name" value="DUF218"/>
    <property type="match status" value="1"/>
</dbReference>
<dbReference type="EMBL" id="JBHLTC010000001">
    <property type="protein sequence ID" value="MFC0622874.1"/>
    <property type="molecule type" value="Genomic_DNA"/>
</dbReference>
<feature type="domain" description="DUF218" evidence="2">
    <location>
        <begin position="7"/>
        <end position="105"/>
    </location>
</feature>
<name>A0ABV6QE10_9ACTN</name>
<dbReference type="Proteomes" id="UP001589890">
    <property type="component" value="Unassembled WGS sequence"/>
</dbReference>
<reference evidence="3 4" key="1">
    <citation type="submission" date="2024-09" db="EMBL/GenBank/DDBJ databases">
        <authorList>
            <person name="Sun Q."/>
            <person name="Mori K."/>
        </authorList>
    </citation>
    <scope>NUCLEOTIDE SEQUENCE [LARGE SCALE GENOMIC DNA]</scope>
    <source>
        <strain evidence="3 4">CGMCC 1.15906</strain>
    </source>
</reference>
<dbReference type="Gene3D" id="3.40.50.620">
    <property type="entry name" value="HUPs"/>
    <property type="match status" value="1"/>
</dbReference>
<accession>A0ABV6QE10</accession>
<organism evidence="3 4">
    <name type="scientific">Kribbella deserti</name>
    <dbReference type="NCBI Taxonomy" id="1926257"/>
    <lineage>
        <taxon>Bacteria</taxon>
        <taxon>Bacillati</taxon>
        <taxon>Actinomycetota</taxon>
        <taxon>Actinomycetes</taxon>
        <taxon>Propionibacteriales</taxon>
        <taxon>Kribbellaceae</taxon>
        <taxon>Kribbella</taxon>
    </lineage>
</organism>
<keyword evidence="4" id="KW-1185">Reference proteome</keyword>
<comment type="caution">
    <text evidence="3">The sequence shown here is derived from an EMBL/GenBank/DDBJ whole genome shotgun (WGS) entry which is preliminary data.</text>
</comment>
<evidence type="ECO:0000313" key="3">
    <source>
        <dbReference type="EMBL" id="MFC0622874.1"/>
    </source>
</evidence>
<dbReference type="PANTHER" id="PTHR30336:SF20">
    <property type="entry name" value="DUF218 DOMAIN-CONTAINING PROTEIN"/>
    <property type="match status" value="1"/>
</dbReference>
<protein>
    <submittedName>
        <fullName evidence="3">YdcF family protein</fullName>
    </submittedName>
</protein>
<feature type="region of interest" description="Disordered" evidence="1">
    <location>
        <begin position="107"/>
        <end position="128"/>
    </location>
</feature>
<evidence type="ECO:0000259" key="2">
    <source>
        <dbReference type="Pfam" id="PF02698"/>
    </source>
</evidence>
<dbReference type="InterPro" id="IPR014729">
    <property type="entry name" value="Rossmann-like_a/b/a_fold"/>
</dbReference>
<dbReference type="RefSeq" id="WP_380043552.1">
    <property type="nucleotide sequence ID" value="NZ_JBHLTC010000001.1"/>
</dbReference>
<sequence>MRLSRGDVLVLLGSAVLASIVITADAYHRGITRHLLISGGIGHSTGHLHHAVRRHYPAIATTGRPEAHVIADILHQEYAVPPEAIAVEDRSTNCGENATYSRRITAGHGHPLVRPPGASVGARSKGEAAGGRVDVAGVGVGAEDLAAGDAGDLEG</sequence>
<dbReference type="CDD" id="cd06259">
    <property type="entry name" value="YdcF-like"/>
    <property type="match status" value="1"/>
</dbReference>
<dbReference type="InterPro" id="IPR051599">
    <property type="entry name" value="Cell_Envelope_Assoc"/>
</dbReference>
<dbReference type="PANTHER" id="PTHR30336">
    <property type="entry name" value="INNER MEMBRANE PROTEIN, PROBABLE PERMEASE"/>
    <property type="match status" value="1"/>
</dbReference>
<gene>
    <name evidence="3" type="ORF">ACFFGN_02305</name>
</gene>
<proteinExistence type="predicted"/>
<dbReference type="InterPro" id="IPR003848">
    <property type="entry name" value="DUF218"/>
</dbReference>
<evidence type="ECO:0000256" key="1">
    <source>
        <dbReference type="SAM" id="MobiDB-lite"/>
    </source>
</evidence>